<dbReference type="EMBL" id="CP000557">
    <property type="protein sequence ID" value="ABO66908.1"/>
    <property type="molecule type" value="Genomic_DNA"/>
</dbReference>
<dbReference type="AlphaFoldDB" id="A4INK4"/>
<keyword evidence="1" id="KW-0472">Membrane</keyword>
<protein>
    <recommendedName>
        <fullName evidence="2">YdbS-like PH domain-containing protein</fullName>
    </recommendedName>
</protein>
<dbReference type="eggNOG" id="COG3402">
    <property type="taxonomic scope" value="Bacteria"/>
</dbReference>
<dbReference type="PANTHER" id="PTHR34473:SF2">
    <property type="entry name" value="UPF0699 TRANSMEMBRANE PROTEIN YDBT"/>
    <property type="match status" value="1"/>
</dbReference>
<proteinExistence type="predicted"/>
<dbReference type="InterPro" id="IPR005182">
    <property type="entry name" value="YdbS-like_PH"/>
</dbReference>
<dbReference type="Pfam" id="PF03703">
    <property type="entry name" value="bPH_2"/>
    <property type="match status" value="1"/>
</dbReference>
<gene>
    <name evidence="3" type="ordered locus">GTNG_1540</name>
</gene>
<dbReference type="PANTHER" id="PTHR34473">
    <property type="entry name" value="UPF0699 TRANSMEMBRANE PROTEIN YDBS"/>
    <property type="match status" value="1"/>
</dbReference>
<reference evidence="3 4" key="1">
    <citation type="journal article" date="2007" name="Proc. Natl. Acad. Sci. U.S.A.">
        <title>Genome and proteome of long-chain alkane degrading Geobacillus thermodenitrificans NG80-2 isolated from a deep-subsurface oil reservoir.</title>
        <authorList>
            <person name="Feng L."/>
            <person name="Wang W."/>
            <person name="Cheng J."/>
            <person name="Ren Y."/>
            <person name="Zhao G."/>
            <person name="Gao C."/>
            <person name="Tang Y."/>
            <person name="Liu X."/>
            <person name="Han W."/>
            <person name="Peng X."/>
            <person name="Liu R."/>
            <person name="Wang L."/>
        </authorList>
    </citation>
    <scope>NUCLEOTIDE SEQUENCE [LARGE SCALE GENOMIC DNA]</scope>
    <source>
        <strain evidence="3 4">NG80-2</strain>
    </source>
</reference>
<feature type="transmembrane region" description="Helical" evidence="1">
    <location>
        <begin position="21"/>
        <end position="40"/>
    </location>
</feature>
<feature type="transmembrane region" description="Helical" evidence="1">
    <location>
        <begin position="46"/>
        <end position="67"/>
    </location>
</feature>
<keyword evidence="1" id="KW-0812">Transmembrane</keyword>
<dbReference type="RefSeq" id="WP_011887372.1">
    <property type="nucleotide sequence ID" value="NC_009328.1"/>
</dbReference>
<evidence type="ECO:0000313" key="4">
    <source>
        <dbReference type="Proteomes" id="UP000001578"/>
    </source>
</evidence>
<sequence>MLRNSGKPISEKAITVWRLTGVLVTLASGGVVGGIAWFLSRFHVPKWWLVVLVGIWVVEAILWVGWLPPLRQKRWRYDIREEEIEIQHGVWSTTWTLVPMNRVQHVDVRQGPFLKRYGLASVVIFTAATVHEIPALSEPEAEKLCRLIAEWAKVADRNDE</sequence>
<evidence type="ECO:0000259" key="2">
    <source>
        <dbReference type="Pfam" id="PF03703"/>
    </source>
</evidence>
<accession>A4INK4</accession>
<dbReference type="KEGG" id="gtn:GTNG_1540"/>
<organism evidence="3 4">
    <name type="scientific">Geobacillus thermodenitrificans (strain NG80-2)</name>
    <dbReference type="NCBI Taxonomy" id="420246"/>
    <lineage>
        <taxon>Bacteria</taxon>
        <taxon>Bacillati</taxon>
        <taxon>Bacillota</taxon>
        <taxon>Bacilli</taxon>
        <taxon>Bacillales</taxon>
        <taxon>Anoxybacillaceae</taxon>
        <taxon>Geobacillus</taxon>
    </lineage>
</organism>
<keyword evidence="1" id="KW-1133">Transmembrane helix</keyword>
<feature type="domain" description="YdbS-like PH" evidence="2">
    <location>
        <begin position="73"/>
        <end position="147"/>
    </location>
</feature>
<dbReference type="Proteomes" id="UP000001578">
    <property type="component" value="Chromosome"/>
</dbReference>
<dbReference type="HOGENOM" id="CLU_104197_3_2_9"/>
<evidence type="ECO:0000313" key="3">
    <source>
        <dbReference type="EMBL" id="ABO66908.1"/>
    </source>
</evidence>
<evidence type="ECO:0000256" key="1">
    <source>
        <dbReference type="SAM" id="Phobius"/>
    </source>
</evidence>
<name>A4INK4_GEOTN</name>